<organism evidence="1 2">
    <name type="scientific">Haloarcula pellucida</name>
    <dbReference type="NCBI Taxonomy" id="1427151"/>
    <lineage>
        <taxon>Archaea</taxon>
        <taxon>Methanobacteriati</taxon>
        <taxon>Methanobacteriota</taxon>
        <taxon>Stenosarchaea group</taxon>
        <taxon>Halobacteria</taxon>
        <taxon>Halobacteriales</taxon>
        <taxon>Haloarculaceae</taxon>
        <taxon>Haloarcula</taxon>
    </lineage>
</organism>
<evidence type="ECO:0008006" key="3">
    <source>
        <dbReference type="Google" id="ProtNLM"/>
    </source>
</evidence>
<evidence type="ECO:0000313" key="1">
    <source>
        <dbReference type="EMBL" id="GGN96064.1"/>
    </source>
</evidence>
<dbReference type="AlphaFoldDB" id="A0A830GN67"/>
<keyword evidence="2" id="KW-1185">Reference proteome</keyword>
<proteinExistence type="predicted"/>
<dbReference type="Proteomes" id="UP000605784">
    <property type="component" value="Unassembled WGS sequence"/>
</dbReference>
<comment type="caution">
    <text evidence="1">The sequence shown here is derived from an EMBL/GenBank/DDBJ whole genome shotgun (WGS) entry which is preliminary data.</text>
</comment>
<dbReference type="EMBL" id="BMOU01000004">
    <property type="protein sequence ID" value="GGN96064.1"/>
    <property type="molecule type" value="Genomic_DNA"/>
</dbReference>
<accession>A0A830GN67</accession>
<reference evidence="1" key="2">
    <citation type="submission" date="2020-09" db="EMBL/GenBank/DDBJ databases">
        <authorList>
            <person name="Sun Q."/>
            <person name="Ohkuma M."/>
        </authorList>
    </citation>
    <scope>NUCLEOTIDE SEQUENCE</scope>
    <source>
        <strain evidence="1">JCM 17820</strain>
    </source>
</reference>
<name>A0A830GN67_9EURY</name>
<dbReference type="PROSITE" id="PS51257">
    <property type="entry name" value="PROKAR_LIPOPROTEIN"/>
    <property type="match status" value="1"/>
</dbReference>
<reference evidence="1" key="1">
    <citation type="journal article" date="2014" name="Int. J. Syst. Evol. Microbiol.">
        <title>Complete genome sequence of Corynebacterium casei LMG S-19264T (=DSM 44701T), isolated from a smear-ripened cheese.</title>
        <authorList>
            <consortium name="US DOE Joint Genome Institute (JGI-PGF)"/>
            <person name="Walter F."/>
            <person name="Albersmeier A."/>
            <person name="Kalinowski J."/>
            <person name="Ruckert C."/>
        </authorList>
    </citation>
    <scope>NUCLEOTIDE SEQUENCE</scope>
    <source>
        <strain evidence="1">JCM 17820</strain>
    </source>
</reference>
<sequence>MTGRDSAFLSVYLGTLILLSGCIAGPISGQGSSVPIAVNNSVNTTQSYTFEVSVVEYPANISVQRSDGLDSTGRISPGLAVSEPGDDRYYTAVEFPNSSRLHSRYTLSPGEGKQTEIEGFSADSAVIVVIYRSESEIVSYVTANCDGDLAFLEVTMFHYGAGASYDCTGGWG</sequence>
<evidence type="ECO:0000313" key="2">
    <source>
        <dbReference type="Proteomes" id="UP000605784"/>
    </source>
</evidence>
<gene>
    <name evidence="1" type="ORF">GCM10009030_23920</name>
</gene>
<dbReference type="RefSeq" id="WP_188997896.1">
    <property type="nucleotide sequence ID" value="NZ_BMOU01000004.1"/>
</dbReference>
<protein>
    <recommendedName>
        <fullName evidence="3">Lipoprotein</fullName>
    </recommendedName>
</protein>